<evidence type="ECO:0000256" key="1">
    <source>
        <dbReference type="SAM" id="MobiDB-lite"/>
    </source>
</evidence>
<feature type="compositionally biased region" description="Low complexity" evidence="1">
    <location>
        <begin position="80"/>
        <end position="90"/>
    </location>
</feature>
<reference evidence="2" key="1">
    <citation type="submission" date="2020-06" db="EMBL/GenBank/DDBJ databases">
        <title>WGS assembly of Ceratodon purpureus strain R40.</title>
        <authorList>
            <person name="Carey S.B."/>
            <person name="Jenkins J."/>
            <person name="Shu S."/>
            <person name="Lovell J.T."/>
            <person name="Sreedasyam A."/>
            <person name="Maumus F."/>
            <person name="Tiley G.P."/>
            <person name="Fernandez-Pozo N."/>
            <person name="Barry K."/>
            <person name="Chen C."/>
            <person name="Wang M."/>
            <person name="Lipzen A."/>
            <person name="Daum C."/>
            <person name="Saski C.A."/>
            <person name="Payton A.C."/>
            <person name="Mcbreen J.C."/>
            <person name="Conrad R.E."/>
            <person name="Kollar L.M."/>
            <person name="Olsson S."/>
            <person name="Huttunen S."/>
            <person name="Landis J.B."/>
            <person name="Wickett N.J."/>
            <person name="Johnson M.G."/>
            <person name="Rensing S.A."/>
            <person name="Grimwood J."/>
            <person name="Schmutz J."/>
            <person name="Mcdaniel S.F."/>
        </authorList>
    </citation>
    <scope>NUCLEOTIDE SEQUENCE</scope>
    <source>
        <strain evidence="2">R40</strain>
    </source>
</reference>
<proteinExistence type="predicted"/>
<evidence type="ECO:0000313" key="2">
    <source>
        <dbReference type="EMBL" id="KAG0583686.1"/>
    </source>
</evidence>
<dbReference type="AlphaFoldDB" id="A0A8T0ILG2"/>
<sequence>MVMPRSQVWAKDCCFRGIRAPGQGIRQVAESRELRRLPRKCAQILSPGSCGVGPADTPLWQMLQYYSILSFLHLRLRLSSPPPDSLTSPSARTHLQAPNRKKAPKVRSTTYVPCKCPLPSFPWLF</sequence>
<dbReference type="Proteomes" id="UP000822688">
    <property type="component" value="Chromosome 3"/>
</dbReference>
<comment type="caution">
    <text evidence="2">The sequence shown here is derived from an EMBL/GenBank/DDBJ whole genome shotgun (WGS) entry which is preliminary data.</text>
</comment>
<name>A0A8T0ILG2_CERPU</name>
<organism evidence="2 3">
    <name type="scientific">Ceratodon purpureus</name>
    <name type="common">Fire moss</name>
    <name type="synonym">Dicranum purpureum</name>
    <dbReference type="NCBI Taxonomy" id="3225"/>
    <lineage>
        <taxon>Eukaryota</taxon>
        <taxon>Viridiplantae</taxon>
        <taxon>Streptophyta</taxon>
        <taxon>Embryophyta</taxon>
        <taxon>Bryophyta</taxon>
        <taxon>Bryophytina</taxon>
        <taxon>Bryopsida</taxon>
        <taxon>Dicranidae</taxon>
        <taxon>Pseudoditrichales</taxon>
        <taxon>Ditrichaceae</taxon>
        <taxon>Ceratodon</taxon>
    </lineage>
</organism>
<evidence type="ECO:0000313" key="3">
    <source>
        <dbReference type="Proteomes" id="UP000822688"/>
    </source>
</evidence>
<keyword evidence="3" id="KW-1185">Reference proteome</keyword>
<gene>
    <name evidence="2" type="ORF">KC19_3G155000</name>
</gene>
<feature type="region of interest" description="Disordered" evidence="1">
    <location>
        <begin position="80"/>
        <end position="104"/>
    </location>
</feature>
<protein>
    <submittedName>
        <fullName evidence="2">Uncharacterized protein</fullName>
    </submittedName>
</protein>
<accession>A0A8T0ILG2</accession>
<dbReference type="EMBL" id="CM026423">
    <property type="protein sequence ID" value="KAG0583686.1"/>
    <property type="molecule type" value="Genomic_DNA"/>
</dbReference>